<dbReference type="Proteomes" id="UP000016566">
    <property type="component" value="Unassembled WGS sequence"/>
</dbReference>
<comment type="caution">
    <text evidence="2">The sequence shown here is derived from an EMBL/GenBank/DDBJ whole genome shotgun (WGS) entry which is preliminary data.</text>
</comment>
<feature type="transmembrane region" description="Helical" evidence="1">
    <location>
        <begin position="41"/>
        <end position="59"/>
    </location>
</feature>
<keyword evidence="1" id="KW-0472">Membrane</keyword>
<dbReference type="AlphaFoldDB" id="U2Z310"/>
<proteinExistence type="predicted"/>
<reference evidence="2" key="1">
    <citation type="journal article" date="2013" name="Genome Announc.">
        <title>Draft Genome Sequence of Loktanella cinnabarina LL-001T, Isolated from Deep-Sea Floor Sediment.</title>
        <authorList>
            <person name="Nishi S."/>
            <person name="Tsubouchi T."/>
            <person name="Takaki Y."/>
            <person name="Koyanagi R."/>
            <person name="Satoh N."/>
            <person name="Maruyama T."/>
            <person name="Hatada Y."/>
        </authorList>
    </citation>
    <scope>NUCLEOTIDE SEQUENCE [LARGE SCALE GENOMIC DNA]</scope>
    <source>
        <strain evidence="2">LL-001</strain>
    </source>
</reference>
<dbReference type="OrthoDB" id="7510023at2"/>
<dbReference type="Pfam" id="PF11003">
    <property type="entry name" value="DUF2842"/>
    <property type="match status" value="1"/>
</dbReference>
<dbReference type="STRING" id="1337093.MBELCI_1807"/>
<dbReference type="RefSeq" id="WP_021693857.1">
    <property type="nucleotide sequence ID" value="NZ_BATB01000020.1"/>
</dbReference>
<dbReference type="eggNOG" id="ENOG5032YIT">
    <property type="taxonomic scope" value="Bacteria"/>
</dbReference>
<name>U2Z310_9RHOB</name>
<organism evidence="2 3">
    <name type="scientific">Limimaricola cinnabarinus LL-001</name>
    <dbReference type="NCBI Taxonomy" id="1337093"/>
    <lineage>
        <taxon>Bacteria</taxon>
        <taxon>Pseudomonadati</taxon>
        <taxon>Pseudomonadota</taxon>
        <taxon>Alphaproteobacteria</taxon>
        <taxon>Rhodobacterales</taxon>
        <taxon>Paracoccaceae</taxon>
        <taxon>Limimaricola</taxon>
    </lineage>
</organism>
<evidence type="ECO:0000313" key="2">
    <source>
        <dbReference type="EMBL" id="GAD55755.1"/>
    </source>
</evidence>
<dbReference type="EMBL" id="BATB01000020">
    <property type="protein sequence ID" value="GAD55755.1"/>
    <property type="molecule type" value="Genomic_DNA"/>
</dbReference>
<keyword evidence="1" id="KW-0812">Transmembrane</keyword>
<keyword evidence="3" id="KW-1185">Reference proteome</keyword>
<evidence type="ECO:0000256" key="1">
    <source>
        <dbReference type="SAM" id="Phobius"/>
    </source>
</evidence>
<feature type="transmembrane region" description="Helical" evidence="1">
    <location>
        <begin position="12"/>
        <end position="35"/>
    </location>
</feature>
<evidence type="ECO:0000313" key="3">
    <source>
        <dbReference type="Proteomes" id="UP000016566"/>
    </source>
</evidence>
<gene>
    <name evidence="2" type="ORF">MBELCI_1807</name>
</gene>
<accession>U2Z310</accession>
<sequence length="78" mass="8663">MARKLSIKARRRLSLLILLVGLPGYIIVAITLVGLFDRPSILVELAIYVGLGFLWALPFRRIFLGVGKADPNEDRDDG</sequence>
<keyword evidence="1" id="KW-1133">Transmembrane helix</keyword>
<dbReference type="InterPro" id="IPR021265">
    <property type="entry name" value="DUF2842"/>
</dbReference>
<protein>
    <submittedName>
        <fullName evidence="2">Hypotheical conserved protein</fullName>
    </submittedName>
</protein>